<dbReference type="AlphaFoldDB" id="A0A9Q0RSY8"/>
<evidence type="ECO:0000313" key="2">
    <source>
        <dbReference type="EMBL" id="KAJ6225291.1"/>
    </source>
</evidence>
<evidence type="ECO:0000313" key="3">
    <source>
        <dbReference type="Proteomes" id="UP001142055"/>
    </source>
</evidence>
<sequence>MEAVPDFLEPFLIYHDVILKKFVENVANYFDRELKVILNKSNCLPSSEGPIGEADENNSDLVSRCEKVRNEFIAELSSYVADFLSNELQTFLFQKETMPKVTKLLDSYRKLYMISPLIEANSQFDEKIKNDFMNLTNRIKQINENKKLESEEIKSKLDEEHNRILKKLKCPKALLEFCELPNTFEHEK</sequence>
<feature type="coiled-coil region" evidence="1">
    <location>
        <begin position="125"/>
        <end position="163"/>
    </location>
</feature>
<keyword evidence="1" id="KW-0175">Coiled coil</keyword>
<gene>
    <name evidence="2" type="ORF">RDWZM_003836</name>
</gene>
<protein>
    <submittedName>
        <fullName evidence="2">Uncharacterized protein</fullName>
    </submittedName>
</protein>
<proteinExistence type="predicted"/>
<dbReference type="Proteomes" id="UP001142055">
    <property type="component" value="Chromosome 1"/>
</dbReference>
<dbReference type="EMBL" id="JAPWDV010000001">
    <property type="protein sequence ID" value="KAJ6225291.1"/>
    <property type="molecule type" value="Genomic_DNA"/>
</dbReference>
<keyword evidence="3" id="KW-1185">Reference proteome</keyword>
<accession>A0A9Q0RSY8</accession>
<reference evidence="2" key="1">
    <citation type="submission" date="2022-12" db="EMBL/GenBank/DDBJ databases">
        <title>Genome assemblies of Blomia tropicalis.</title>
        <authorList>
            <person name="Cui Y."/>
        </authorList>
    </citation>
    <scope>NUCLEOTIDE SEQUENCE</scope>
    <source>
        <tissue evidence="2">Adult mites</tissue>
    </source>
</reference>
<evidence type="ECO:0000256" key="1">
    <source>
        <dbReference type="SAM" id="Coils"/>
    </source>
</evidence>
<name>A0A9Q0RSY8_BLOTA</name>
<comment type="caution">
    <text evidence="2">The sequence shown here is derived from an EMBL/GenBank/DDBJ whole genome shotgun (WGS) entry which is preliminary data.</text>
</comment>
<organism evidence="2 3">
    <name type="scientific">Blomia tropicalis</name>
    <name type="common">Mite</name>
    <dbReference type="NCBI Taxonomy" id="40697"/>
    <lineage>
        <taxon>Eukaryota</taxon>
        <taxon>Metazoa</taxon>
        <taxon>Ecdysozoa</taxon>
        <taxon>Arthropoda</taxon>
        <taxon>Chelicerata</taxon>
        <taxon>Arachnida</taxon>
        <taxon>Acari</taxon>
        <taxon>Acariformes</taxon>
        <taxon>Sarcoptiformes</taxon>
        <taxon>Astigmata</taxon>
        <taxon>Glycyphagoidea</taxon>
        <taxon>Echimyopodidae</taxon>
        <taxon>Blomia</taxon>
    </lineage>
</organism>